<protein>
    <submittedName>
        <fullName evidence="3">Uncharacterized protein</fullName>
    </submittedName>
</protein>
<gene>
    <name evidence="3" type="ORF">PCOR1329_LOCUS64659</name>
</gene>
<feature type="compositionally biased region" description="Polar residues" evidence="1">
    <location>
        <begin position="604"/>
        <end position="622"/>
    </location>
</feature>
<feature type="region of interest" description="Disordered" evidence="1">
    <location>
        <begin position="583"/>
        <end position="622"/>
    </location>
</feature>
<evidence type="ECO:0000256" key="2">
    <source>
        <dbReference type="SAM" id="Phobius"/>
    </source>
</evidence>
<keyword evidence="4" id="KW-1185">Reference proteome</keyword>
<keyword evidence="2" id="KW-0472">Membrane</keyword>
<sequence>MKVRNGVAHTGAKLQEAIDEALDESNKEEMKYYGVNVADLKNCEFSVADLKGQPNCDFSLNGMKSAGIHMAEQEEGHFYGFNAAELQDVVELTGHYTLKERNGCGFNVAQLWGHFSQQELKDHFALKEVLGCDFRTFELKDQFSLNAMVICGSTSAELKDHFTLQELEGTAFGIAELKDRFFLEETRGCGFTAVELTGHFSLQELQEITFSMAELKRTSHAEGNDSPEAPNRKFPDTWLPSRAPSDAAAMLASFTNPRGSFAARSKNNTGAAAADLPSLLGGQRAVLLVPLALVSLEIAVPWPLAAPLSLVPSSWAPEAAASRRLEAPAEGSLEERLEKLLRSTNTNESGGRVPSFEHDQLYSSSPYDDPYGPYNGGGGGTEDAVIATLTASLVIIVVFGCLSCGVGLIFACQYKTKVVDRRPPLPGEAGQLAGGDFRSGPFSCFDDTPTCCHATFCGACRAGDTFQTAGLQQFWTVIGLFFLCNLVGNIVAKAVTSDPAQAQNLSSTISAVCMGGIFHGYRRQLRTRLGGNENAQPIWMDFLLYSCCLCCAIAQEARELDAAMGVKVECCCNLQSVGGPAASEMRTNPGGMPQVTGQPVEVQPATQQALAGTPQVTGQPVG</sequence>
<dbReference type="EMBL" id="CAUYUJ010018255">
    <property type="protein sequence ID" value="CAK0881999.1"/>
    <property type="molecule type" value="Genomic_DNA"/>
</dbReference>
<feature type="transmembrane region" description="Helical" evidence="2">
    <location>
        <begin position="504"/>
        <end position="521"/>
    </location>
</feature>
<dbReference type="Proteomes" id="UP001189429">
    <property type="component" value="Unassembled WGS sequence"/>
</dbReference>
<evidence type="ECO:0000313" key="3">
    <source>
        <dbReference type="EMBL" id="CAK0881999.1"/>
    </source>
</evidence>
<dbReference type="NCBIfam" id="TIGR01571">
    <property type="entry name" value="A_thal_Cys_rich"/>
    <property type="match status" value="1"/>
</dbReference>
<dbReference type="Pfam" id="PF04749">
    <property type="entry name" value="PLAC8"/>
    <property type="match status" value="1"/>
</dbReference>
<keyword evidence="2" id="KW-0812">Transmembrane</keyword>
<feature type="transmembrane region" description="Helical" evidence="2">
    <location>
        <begin position="474"/>
        <end position="492"/>
    </location>
</feature>
<reference evidence="3" key="1">
    <citation type="submission" date="2023-10" db="EMBL/GenBank/DDBJ databases">
        <authorList>
            <person name="Chen Y."/>
            <person name="Shah S."/>
            <person name="Dougan E. K."/>
            <person name="Thang M."/>
            <person name="Chan C."/>
        </authorList>
    </citation>
    <scope>NUCLEOTIDE SEQUENCE [LARGE SCALE GENOMIC DNA]</scope>
</reference>
<keyword evidence="2" id="KW-1133">Transmembrane helix</keyword>
<evidence type="ECO:0000313" key="4">
    <source>
        <dbReference type="Proteomes" id="UP001189429"/>
    </source>
</evidence>
<feature type="transmembrane region" description="Helical" evidence="2">
    <location>
        <begin position="384"/>
        <end position="412"/>
    </location>
</feature>
<comment type="caution">
    <text evidence="3">The sequence shown here is derived from an EMBL/GenBank/DDBJ whole genome shotgun (WGS) entry which is preliminary data.</text>
</comment>
<organism evidence="3 4">
    <name type="scientific">Prorocentrum cordatum</name>
    <dbReference type="NCBI Taxonomy" id="2364126"/>
    <lineage>
        <taxon>Eukaryota</taxon>
        <taxon>Sar</taxon>
        <taxon>Alveolata</taxon>
        <taxon>Dinophyceae</taxon>
        <taxon>Prorocentrales</taxon>
        <taxon>Prorocentraceae</taxon>
        <taxon>Prorocentrum</taxon>
    </lineage>
</organism>
<evidence type="ECO:0000256" key="1">
    <source>
        <dbReference type="SAM" id="MobiDB-lite"/>
    </source>
</evidence>
<proteinExistence type="predicted"/>
<dbReference type="InterPro" id="IPR006461">
    <property type="entry name" value="PLAC_motif_containing"/>
</dbReference>
<accession>A0ABN9W766</accession>
<name>A0ABN9W766_9DINO</name>